<dbReference type="PRINTS" id="PR00035">
    <property type="entry name" value="HTHGNTR"/>
</dbReference>
<dbReference type="Proteomes" id="UP000295710">
    <property type="component" value="Unassembled WGS sequence"/>
</dbReference>
<dbReference type="PANTHER" id="PTHR43537">
    <property type="entry name" value="TRANSCRIPTIONAL REGULATOR, GNTR FAMILY"/>
    <property type="match status" value="1"/>
</dbReference>
<dbReference type="InterPro" id="IPR011711">
    <property type="entry name" value="GntR_C"/>
</dbReference>
<dbReference type="AlphaFoldDB" id="A0A4V2WSP4"/>
<evidence type="ECO:0000313" key="6">
    <source>
        <dbReference type="Proteomes" id="UP000295710"/>
    </source>
</evidence>
<gene>
    <name evidence="5" type="ORF">E1963_06895</name>
</gene>
<accession>A0A4V2WSP4</accession>
<sequence>MLYYRTNIEGETTMKLLKPLQMQAYEYMKEKILNNEFTPGEIYSETKIAAEIGISRTPFRDAVQRLVQEGYIDIIPSKGFMLHEMEVRDIVETFQVRTAIEGYCAMLAAREADSDKAGELFTDLEGLMGKLVKSAEDNNMTRFVECDNQFHLMLVSYAGNSAFDEMFGMYIHRIRNMAISSLMHPGRVAETLREHEDIIRSMKSGDIEAVNNAIVAHMERPKEIMLGERS</sequence>
<dbReference type="SUPFAM" id="SSF48008">
    <property type="entry name" value="GntR ligand-binding domain-like"/>
    <property type="match status" value="1"/>
</dbReference>
<dbReference type="Pfam" id="PF00392">
    <property type="entry name" value="GntR"/>
    <property type="match status" value="1"/>
</dbReference>
<dbReference type="GO" id="GO:0003677">
    <property type="term" value="F:DNA binding"/>
    <property type="evidence" value="ECO:0007669"/>
    <property type="project" value="UniProtKB-KW"/>
</dbReference>
<evidence type="ECO:0000256" key="2">
    <source>
        <dbReference type="ARBA" id="ARBA00023125"/>
    </source>
</evidence>
<dbReference type="SUPFAM" id="SSF46785">
    <property type="entry name" value="Winged helix' DNA-binding domain"/>
    <property type="match status" value="1"/>
</dbReference>
<evidence type="ECO:0000256" key="1">
    <source>
        <dbReference type="ARBA" id="ARBA00023015"/>
    </source>
</evidence>
<dbReference type="Gene3D" id="1.10.10.10">
    <property type="entry name" value="Winged helix-like DNA-binding domain superfamily/Winged helix DNA-binding domain"/>
    <property type="match status" value="1"/>
</dbReference>
<dbReference type="Pfam" id="PF07729">
    <property type="entry name" value="FCD"/>
    <property type="match status" value="1"/>
</dbReference>
<dbReference type="SMART" id="SM00345">
    <property type="entry name" value="HTH_GNTR"/>
    <property type="match status" value="1"/>
</dbReference>
<dbReference type="InterPro" id="IPR008920">
    <property type="entry name" value="TF_FadR/GntR_C"/>
</dbReference>
<reference evidence="5 6" key="1">
    <citation type="journal article" date="2016" name="Nat. Microbiol.">
        <title>The Mouse Intestinal Bacterial Collection (miBC) provides host-specific insight into cultured diversity and functional potential of the gut microbiota.</title>
        <authorList>
            <person name="Lagkouvardos I."/>
            <person name="Pukall R."/>
            <person name="Abt B."/>
            <person name="Foesel B.U."/>
            <person name="Meier-Kolthoff J.P."/>
            <person name="Kumar N."/>
            <person name="Bresciani A."/>
            <person name="Martinez I."/>
            <person name="Just S."/>
            <person name="Ziegler C."/>
            <person name="Brugiroux S."/>
            <person name="Garzetti D."/>
            <person name="Wenning M."/>
            <person name="Bui T.P."/>
            <person name="Wang J."/>
            <person name="Hugenholtz F."/>
            <person name="Plugge C.M."/>
            <person name="Peterson D.A."/>
            <person name="Hornef M.W."/>
            <person name="Baines J.F."/>
            <person name="Smidt H."/>
            <person name="Walter J."/>
            <person name="Kristiansen K."/>
            <person name="Nielsen H.B."/>
            <person name="Haller D."/>
            <person name="Overmann J."/>
            <person name="Stecher B."/>
            <person name="Clavel T."/>
        </authorList>
    </citation>
    <scope>NUCLEOTIDE SEQUENCE [LARGE SCALE GENOMIC DNA]</scope>
    <source>
        <strain evidence="5 6">DSM 28560</strain>
    </source>
</reference>
<organism evidence="5 6">
    <name type="scientific">Extibacter muris</name>
    <dbReference type="NCBI Taxonomy" id="1796622"/>
    <lineage>
        <taxon>Bacteria</taxon>
        <taxon>Bacillati</taxon>
        <taxon>Bacillota</taxon>
        <taxon>Clostridia</taxon>
        <taxon>Lachnospirales</taxon>
        <taxon>Lachnospiraceae</taxon>
        <taxon>Extibacter</taxon>
    </lineage>
</organism>
<dbReference type="InterPro" id="IPR036388">
    <property type="entry name" value="WH-like_DNA-bd_sf"/>
</dbReference>
<comment type="caution">
    <text evidence="5">The sequence shown here is derived from an EMBL/GenBank/DDBJ whole genome shotgun (WGS) entry which is preliminary data.</text>
</comment>
<dbReference type="CDD" id="cd07377">
    <property type="entry name" value="WHTH_GntR"/>
    <property type="match status" value="1"/>
</dbReference>
<evidence type="ECO:0000256" key="3">
    <source>
        <dbReference type="ARBA" id="ARBA00023163"/>
    </source>
</evidence>
<proteinExistence type="predicted"/>
<evidence type="ECO:0000259" key="4">
    <source>
        <dbReference type="PROSITE" id="PS50949"/>
    </source>
</evidence>
<name>A0A4V2WSP4_9FIRM</name>
<dbReference type="InterPro" id="IPR036390">
    <property type="entry name" value="WH_DNA-bd_sf"/>
</dbReference>
<keyword evidence="3" id="KW-0804">Transcription</keyword>
<dbReference type="GO" id="GO:0003700">
    <property type="term" value="F:DNA-binding transcription factor activity"/>
    <property type="evidence" value="ECO:0007669"/>
    <property type="project" value="InterPro"/>
</dbReference>
<evidence type="ECO:0000313" key="5">
    <source>
        <dbReference type="EMBL" id="TDA22470.1"/>
    </source>
</evidence>
<protein>
    <submittedName>
        <fullName evidence="5">GntR family transcriptional regulator</fullName>
    </submittedName>
</protein>
<keyword evidence="2" id="KW-0238">DNA-binding</keyword>
<dbReference type="EMBL" id="SMMX01000004">
    <property type="protein sequence ID" value="TDA22470.1"/>
    <property type="molecule type" value="Genomic_DNA"/>
</dbReference>
<dbReference type="InterPro" id="IPR000524">
    <property type="entry name" value="Tscrpt_reg_HTH_GntR"/>
</dbReference>
<dbReference type="PROSITE" id="PS50949">
    <property type="entry name" value="HTH_GNTR"/>
    <property type="match status" value="1"/>
</dbReference>
<keyword evidence="6" id="KW-1185">Reference proteome</keyword>
<keyword evidence="1" id="KW-0805">Transcription regulation</keyword>
<dbReference type="Gene3D" id="1.20.120.530">
    <property type="entry name" value="GntR ligand-binding domain-like"/>
    <property type="match status" value="1"/>
</dbReference>
<dbReference type="PANTHER" id="PTHR43537:SF24">
    <property type="entry name" value="GLUCONATE OPERON TRANSCRIPTIONAL REPRESSOR"/>
    <property type="match status" value="1"/>
</dbReference>
<dbReference type="SMART" id="SM00895">
    <property type="entry name" value="FCD"/>
    <property type="match status" value="1"/>
</dbReference>
<feature type="domain" description="HTH gntR-type" evidence="4">
    <location>
        <begin position="18"/>
        <end position="85"/>
    </location>
</feature>